<accession>A0AAX4K8P7</accession>
<dbReference type="KEGG" id="ker:91099693"/>
<sequence length="203" mass="21983">MASINNSSLTETDKPCPTADTASGISTGRPSGRFDISEDDGSTTQVKYKRTDDGKYSYFIKNGLNSSSRAPVSIDELYRGNKIEYSIYQSVMGDKAKPPPEEATFTYTSMKEDGTVEERNVRLTAHKSEDGSITFSIESRSTGDAWTTGGATLKDIRSGKFGEDFKKAFDKHMASREGGTTFGTSDTASQNIVIPVPTHTSVA</sequence>
<reference evidence="2 3" key="1">
    <citation type="submission" date="2024-01" db="EMBL/GenBank/DDBJ databases">
        <title>Comparative genomics of Cryptococcus and Kwoniella reveals pathogenesis evolution and contrasting modes of karyotype evolution via chromosome fusion or intercentromeric recombination.</title>
        <authorList>
            <person name="Coelho M.A."/>
            <person name="David-Palma M."/>
            <person name="Shea T."/>
            <person name="Bowers K."/>
            <person name="McGinley-Smith S."/>
            <person name="Mohammad A.W."/>
            <person name="Gnirke A."/>
            <person name="Yurkov A.M."/>
            <person name="Nowrousian M."/>
            <person name="Sun S."/>
            <person name="Cuomo C.A."/>
            <person name="Heitman J."/>
        </authorList>
    </citation>
    <scope>NUCLEOTIDE SEQUENCE [LARGE SCALE GENOMIC DNA]</scope>
    <source>
        <strain evidence="2 3">PYCC6329</strain>
    </source>
</reference>
<organism evidence="2 3">
    <name type="scientific">Kwoniella europaea PYCC6329</name>
    <dbReference type="NCBI Taxonomy" id="1423913"/>
    <lineage>
        <taxon>Eukaryota</taxon>
        <taxon>Fungi</taxon>
        <taxon>Dikarya</taxon>
        <taxon>Basidiomycota</taxon>
        <taxon>Agaricomycotina</taxon>
        <taxon>Tremellomycetes</taxon>
        <taxon>Tremellales</taxon>
        <taxon>Cryptococcaceae</taxon>
        <taxon>Kwoniella</taxon>
    </lineage>
</organism>
<keyword evidence="3" id="KW-1185">Reference proteome</keyword>
<evidence type="ECO:0000313" key="3">
    <source>
        <dbReference type="Proteomes" id="UP001358614"/>
    </source>
</evidence>
<evidence type="ECO:0000313" key="2">
    <source>
        <dbReference type="EMBL" id="WWD02847.1"/>
    </source>
</evidence>
<feature type="compositionally biased region" description="Polar residues" evidence="1">
    <location>
        <begin position="20"/>
        <end position="29"/>
    </location>
</feature>
<name>A0AAX4K8P7_9TREE</name>
<dbReference type="EMBL" id="CP144089">
    <property type="protein sequence ID" value="WWD02847.1"/>
    <property type="molecule type" value="Genomic_DNA"/>
</dbReference>
<protein>
    <submittedName>
        <fullName evidence="2">Uncharacterized protein</fullName>
    </submittedName>
</protein>
<feature type="region of interest" description="Disordered" evidence="1">
    <location>
        <begin position="1"/>
        <end position="48"/>
    </location>
</feature>
<dbReference type="Proteomes" id="UP001358614">
    <property type="component" value="Chromosome 1"/>
</dbReference>
<dbReference type="AlphaFoldDB" id="A0AAX4K8P7"/>
<evidence type="ECO:0000256" key="1">
    <source>
        <dbReference type="SAM" id="MobiDB-lite"/>
    </source>
</evidence>
<proteinExistence type="predicted"/>
<feature type="compositionally biased region" description="Polar residues" evidence="1">
    <location>
        <begin position="1"/>
        <end position="10"/>
    </location>
</feature>
<gene>
    <name evidence="2" type="ORF">V865_000889</name>
</gene>
<dbReference type="GeneID" id="91099693"/>
<dbReference type="RefSeq" id="XP_066080814.1">
    <property type="nucleotide sequence ID" value="XM_066224717.1"/>
</dbReference>